<dbReference type="NCBIfam" id="TIGR03871">
    <property type="entry name" value="ABC_peri_MoxJ_2"/>
    <property type="match status" value="1"/>
</dbReference>
<dbReference type="Pfam" id="PF00497">
    <property type="entry name" value="SBP_bac_3"/>
    <property type="match status" value="1"/>
</dbReference>
<evidence type="ECO:0000256" key="2">
    <source>
        <dbReference type="SAM" id="SignalP"/>
    </source>
</evidence>
<reference evidence="4 5" key="1">
    <citation type="submission" date="2019-06" db="EMBL/GenBank/DDBJ databases">
        <title>Genomic Encyclopedia of Type Strains, Phase IV (KMG-V): Genome sequencing to study the core and pangenomes of soil and plant-associated prokaryotes.</title>
        <authorList>
            <person name="Whitman W."/>
        </authorList>
    </citation>
    <scope>NUCLEOTIDE SEQUENCE [LARGE SCALE GENOMIC DNA]</scope>
    <source>
        <strain evidence="4 5">BR 11140</strain>
    </source>
</reference>
<feature type="chain" id="PRO_5021949467" evidence="2">
    <location>
        <begin position="46"/>
        <end position="305"/>
    </location>
</feature>
<sequence length="305" mass="33052">MAPSAAAGRSASGTENNGGTLMKTAFRLALAALLPLALPASQALAQTAELVSRTELRVCADPNDMPYSNQKGEGFENKIAAIIGQDLKLPVSYVWFPQVMGFVRNTLRARQCDLVMGTVAGDPLMDNTNAYYHSGYMIVTRADAGITATSIGDPSLADKRFGLVAATPPTDLLLRHNLMAHTTSYALTVDTRYESPSRAMLQDLADRKIDVALLWGPIAGYYIKQDKLPLKAAFLDPEGDSDRLDFRIAMGVRANEPEWRRSVDQALQRHRAEVDKLLADYGIPLLDEQNKPIPASLPGAVGAKP</sequence>
<dbReference type="InterPro" id="IPR022448">
    <property type="entry name" value="Quinoprotein_dehydrogenase"/>
</dbReference>
<dbReference type="Proteomes" id="UP000318050">
    <property type="component" value="Unassembled WGS sequence"/>
</dbReference>
<dbReference type="PANTHER" id="PTHR35936">
    <property type="entry name" value="MEMBRANE-BOUND LYTIC MUREIN TRANSGLYCOSYLASE F"/>
    <property type="match status" value="1"/>
</dbReference>
<keyword evidence="1 2" id="KW-0732">Signal</keyword>
<evidence type="ECO:0000259" key="3">
    <source>
        <dbReference type="SMART" id="SM00062"/>
    </source>
</evidence>
<dbReference type="SMART" id="SM00062">
    <property type="entry name" value="PBPb"/>
    <property type="match status" value="1"/>
</dbReference>
<accession>A0A560IXT3</accession>
<feature type="signal peptide" evidence="2">
    <location>
        <begin position="1"/>
        <end position="45"/>
    </location>
</feature>
<dbReference type="InterPro" id="IPR001638">
    <property type="entry name" value="Solute-binding_3/MltF_N"/>
</dbReference>
<dbReference type="SUPFAM" id="SSF53850">
    <property type="entry name" value="Periplasmic binding protein-like II"/>
    <property type="match status" value="1"/>
</dbReference>
<gene>
    <name evidence="4" type="ORF">FBZ92_10230</name>
</gene>
<dbReference type="AlphaFoldDB" id="A0A560IXT3"/>
<name>A0A560IXT3_9PROT</name>
<dbReference type="Gene3D" id="3.40.190.10">
    <property type="entry name" value="Periplasmic binding protein-like II"/>
    <property type="match status" value="2"/>
</dbReference>
<evidence type="ECO:0000313" key="4">
    <source>
        <dbReference type="EMBL" id="TWB63852.1"/>
    </source>
</evidence>
<dbReference type="EMBL" id="VITT01000002">
    <property type="protein sequence ID" value="TWB63852.1"/>
    <property type="molecule type" value="Genomic_DNA"/>
</dbReference>
<dbReference type="PANTHER" id="PTHR35936:SF17">
    <property type="entry name" value="ARGININE-BINDING EXTRACELLULAR PROTEIN ARTP"/>
    <property type="match status" value="1"/>
</dbReference>
<comment type="caution">
    <text evidence="4">The sequence shown here is derived from an EMBL/GenBank/DDBJ whole genome shotgun (WGS) entry which is preliminary data.</text>
</comment>
<organism evidence="4 5">
    <name type="scientific">Nitrospirillum amazonense</name>
    <dbReference type="NCBI Taxonomy" id="28077"/>
    <lineage>
        <taxon>Bacteria</taxon>
        <taxon>Pseudomonadati</taxon>
        <taxon>Pseudomonadota</taxon>
        <taxon>Alphaproteobacteria</taxon>
        <taxon>Rhodospirillales</taxon>
        <taxon>Azospirillaceae</taxon>
        <taxon>Nitrospirillum</taxon>
    </lineage>
</organism>
<evidence type="ECO:0000256" key="1">
    <source>
        <dbReference type="ARBA" id="ARBA00022729"/>
    </source>
</evidence>
<evidence type="ECO:0000313" key="5">
    <source>
        <dbReference type="Proteomes" id="UP000318050"/>
    </source>
</evidence>
<proteinExistence type="predicted"/>
<feature type="domain" description="Solute-binding protein family 3/N-terminal" evidence="3">
    <location>
        <begin position="55"/>
        <end position="284"/>
    </location>
</feature>
<protein>
    <submittedName>
        <fullName evidence="4">Amino acid ABC transporter substrate-binding protein (PAAT family)</fullName>
    </submittedName>
</protein>